<dbReference type="PANTHER" id="PTHR12918">
    <property type="entry name" value="CYSTEINE DIOXYGENASE"/>
    <property type="match status" value="1"/>
</dbReference>
<dbReference type="EMBL" id="CP126981">
    <property type="protein sequence ID" value="WIM90071.1"/>
    <property type="molecule type" value="Genomic_DNA"/>
</dbReference>
<evidence type="ECO:0000256" key="2">
    <source>
        <dbReference type="ARBA" id="ARBA00022723"/>
    </source>
</evidence>
<feature type="region of interest" description="Disordered" evidence="6">
    <location>
        <begin position="1"/>
        <end position="22"/>
    </location>
</feature>
<evidence type="ECO:0000313" key="7">
    <source>
        <dbReference type="EMBL" id="WIM90071.1"/>
    </source>
</evidence>
<comment type="similarity">
    <text evidence="1">Belongs to the cysteine dioxygenase family.</text>
</comment>
<dbReference type="CDD" id="cd10548">
    <property type="entry name" value="cupin_CDO"/>
    <property type="match status" value="1"/>
</dbReference>
<keyword evidence="8" id="KW-1185">Reference proteome</keyword>
<dbReference type="Proteomes" id="UP001236585">
    <property type="component" value="Chromosome"/>
</dbReference>
<dbReference type="Pfam" id="PF05995">
    <property type="entry name" value="CDO_I"/>
    <property type="match status" value="1"/>
</dbReference>
<dbReference type="RefSeq" id="WP_285190827.1">
    <property type="nucleotide sequence ID" value="NZ_CP126981.1"/>
</dbReference>
<evidence type="ECO:0000256" key="3">
    <source>
        <dbReference type="ARBA" id="ARBA00022964"/>
    </source>
</evidence>
<evidence type="ECO:0000256" key="4">
    <source>
        <dbReference type="ARBA" id="ARBA00023002"/>
    </source>
</evidence>
<keyword evidence="4" id="KW-0560">Oxidoreductase</keyword>
<dbReference type="GO" id="GO:0051213">
    <property type="term" value="F:dioxygenase activity"/>
    <property type="evidence" value="ECO:0007669"/>
    <property type="project" value="UniProtKB-KW"/>
</dbReference>
<evidence type="ECO:0000256" key="6">
    <source>
        <dbReference type="SAM" id="MobiDB-lite"/>
    </source>
</evidence>
<evidence type="ECO:0000313" key="8">
    <source>
        <dbReference type="Proteomes" id="UP001236585"/>
    </source>
</evidence>
<gene>
    <name evidence="7" type="ORF">PT015_11970</name>
</gene>
<reference evidence="7 8" key="1">
    <citation type="journal article" date="2023" name="Microbiol. Resour. Announc.">
        <title>Complete Genome Sequence of Mycobacterium wuenschmanii, a novel Nontuberculous Mycobacterium Isolated from a captive population of Amazon Milk Frogs.</title>
        <authorList>
            <person name="Hicks J."/>
            <person name="Zeineldin M."/>
            <person name="Ward H."/>
            <person name="Wuenschmann A."/>
            <person name="Camp P."/>
            <person name="Farrell D."/>
            <person name="Lehman K."/>
            <person name="Thacker T."/>
            <person name="Cuthbert E."/>
        </authorList>
    </citation>
    <scope>NUCLEOTIDE SEQUENCE [LARGE SCALE GENOMIC DNA]</scope>
    <source>
        <strain evidence="7 8">Wuenschmanii</strain>
    </source>
</reference>
<evidence type="ECO:0000256" key="1">
    <source>
        <dbReference type="ARBA" id="ARBA00006622"/>
    </source>
</evidence>
<dbReference type="InterPro" id="IPR011051">
    <property type="entry name" value="RmlC_Cupin_sf"/>
</dbReference>
<organism evidence="7 8">
    <name type="scientific">Candidatus Mycobacterium wuenschmannii</name>
    <dbReference type="NCBI Taxonomy" id="3027808"/>
    <lineage>
        <taxon>Bacteria</taxon>
        <taxon>Bacillati</taxon>
        <taxon>Actinomycetota</taxon>
        <taxon>Actinomycetes</taxon>
        <taxon>Mycobacteriales</taxon>
        <taxon>Mycobacteriaceae</taxon>
        <taxon>Mycobacterium</taxon>
    </lineage>
</organism>
<protein>
    <submittedName>
        <fullName evidence="7">Cysteine dioxygenase family protein</fullName>
    </submittedName>
</protein>
<dbReference type="InterPro" id="IPR010300">
    <property type="entry name" value="CDO_1"/>
</dbReference>
<proteinExistence type="inferred from homology"/>
<dbReference type="PANTHER" id="PTHR12918:SF1">
    <property type="entry name" value="CYSTEINE DIOXYGENASE TYPE 1"/>
    <property type="match status" value="1"/>
</dbReference>
<evidence type="ECO:0000256" key="5">
    <source>
        <dbReference type="ARBA" id="ARBA00023004"/>
    </source>
</evidence>
<dbReference type="SUPFAM" id="SSF51182">
    <property type="entry name" value="RmlC-like cupins"/>
    <property type="match status" value="1"/>
</dbReference>
<name>A0ABY8W3X9_9MYCO</name>
<keyword evidence="3 7" id="KW-0223">Dioxygenase</keyword>
<keyword evidence="5" id="KW-0408">Iron</keyword>
<sequence>MVSANLVAAPAPTRPPSRLRSVPGPTRLRLADLLHITDRTADDVLSGRYDNVVPPGGVPSDDRWFARLYGDDEVDVWLISWVPGHRTELHDHGGSLGAVTLLSGSLDEFRWDGDQLRCRRLRAGDQAAFPLGWVHDVVWAPPGPRASVTALSGPQQPSLSVHAYSPPLTVMSYYEVTAQQRLRRKRTELTDQPEQS</sequence>
<dbReference type="Gene3D" id="2.60.120.10">
    <property type="entry name" value="Jelly Rolls"/>
    <property type="match status" value="1"/>
</dbReference>
<accession>A0ABY8W3X9</accession>
<dbReference type="InterPro" id="IPR014710">
    <property type="entry name" value="RmlC-like_jellyroll"/>
</dbReference>
<keyword evidence="2" id="KW-0479">Metal-binding</keyword>